<evidence type="ECO:0000256" key="1">
    <source>
        <dbReference type="SAM" id="MobiDB-lite"/>
    </source>
</evidence>
<evidence type="ECO:0000313" key="2">
    <source>
        <dbReference type="EMBL" id="KAG0252552.1"/>
    </source>
</evidence>
<keyword evidence="3" id="KW-1185">Reference proteome</keyword>
<organism evidence="2 3">
    <name type="scientific">Actinomortierella ambigua</name>
    <dbReference type="NCBI Taxonomy" id="1343610"/>
    <lineage>
        <taxon>Eukaryota</taxon>
        <taxon>Fungi</taxon>
        <taxon>Fungi incertae sedis</taxon>
        <taxon>Mucoromycota</taxon>
        <taxon>Mortierellomycotina</taxon>
        <taxon>Mortierellomycetes</taxon>
        <taxon>Mortierellales</taxon>
        <taxon>Mortierellaceae</taxon>
        <taxon>Actinomortierella</taxon>
    </lineage>
</organism>
<feature type="compositionally biased region" description="Polar residues" evidence="1">
    <location>
        <begin position="15"/>
        <end position="31"/>
    </location>
</feature>
<proteinExistence type="predicted"/>
<evidence type="ECO:0000313" key="3">
    <source>
        <dbReference type="Proteomes" id="UP000807716"/>
    </source>
</evidence>
<accession>A0A9P6PUU4</accession>
<reference evidence="2" key="1">
    <citation type="journal article" date="2020" name="Fungal Divers.">
        <title>Resolving the Mortierellaceae phylogeny through synthesis of multi-gene phylogenetics and phylogenomics.</title>
        <authorList>
            <person name="Vandepol N."/>
            <person name="Liber J."/>
            <person name="Desiro A."/>
            <person name="Na H."/>
            <person name="Kennedy M."/>
            <person name="Barry K."/>
            <person name="Grigoriev I.V."/>
            <person name="Miller A.N."/>
            <person name="O'Donnell K."/>
            <person name="Stajich J.E."/>
            <person name="Bonito G."/>
        </authorList>
    </citation>
    <scope>NUCLEOTIDE SEQUENCE</scope>
    <source>
        <strain evidence="2">BC1065</strain>
    </source>
</reference>
<sequence length="513" mass="55137">MYSTDSEAVEPHQAENFSTDEQPPGPNSTQIKGKARAGSLTDKAVSVVGLPALSATAARVSSTSTVSSTTDASTPITVLYSSPCNSSSALHPASDSMVTPTGSSGHGVDRVPSLLPRSSFSLFRSKVATDDTSSLVSTSATMTSGSKGFRKLFRLRKSNRSPTATSDITLIDDNSSSARTSMSAPLIPAPTMHRQKSKRRFFKFWRLPSRSGGLTIVTLDVDEDEEEMFIPDLPPSTRLVRPNPVLRDTHLCGTTKKSLAGLLLPGLTWRSLSARATRYMASTTPSDLFDDEDDSNDDASVLQDATQLLCCSEKDLASSDGEIDAILGTMTTTDDGDSAKFTPFGLVTEAPAAETTTTPAADGTIAPLPPPPSFFDAVLPQPWVDDARFLMEPFPVYAGPLTTYETVALRVERGYLFFRPSSPANAGDACPPYVDPADGTDALLHRRCALNSYHHERRHRRHRHDRRASNAADVPTETEAKAWGKTTPSAKEDGSNGHNPSQQYHSQPSDSLL</sequence>
<name>A0A9P6PUU4_9FUNG</name>
<dbReference type="OrthoDB" id="10598373at2759"/>
<feature type="compositionally biased region" description="Basic residues" evidence="1">
    <location>
        <begin position="455"/>
        <end position="466"/>
    </location>
</feature>
<feature type="region of interest" description="Disordered" evidence="1">
    <location>
        <begin position="455"/>
        <end position="513"/>
    </location>
</feature>
<protein>
    <submittedName>
        <fullName evidence="2">Uncharacterized protein</fullName>
    </submittedName>
</protein>
<gene>
    <name evidence="2" type="ORF">DFQ27_007998</name>
</gene>
<feature type="compositionally biased region" description="Polar residues" evidence="1">
    <location>
        <begin position="496"/>
        <end position="513"/>
    </location>
</feature>
<feature type="region of interest" description="Disordered" evidence="1">
    <location>
        <begin position="1"/>
        <end position="38"/>
    </location>
</feature>
<dbReference type="Proteomes" id="UP000807716">
    <property type="component" value="Unassembled WGS sequence"/>
</dbReference>
<comment type="caution">
    <text evidence="2">The sequence shown here is derived from an EMBL/GenBank/DDBJ whole genome shotgun (WGS) entry which is preliminary data.</text>
</comment>
<feature type="region of interest" description="Disordered" evidence="1">
    <location>
        <begin position="90"/>
        <end position="110"/>
    </location>
</feature>
<dbReference type="AlphaFoldDB" id="A0A9P6PUU4"/>
<dbReference type="EMBL" id="JAAAJB010000651">
    <property type="protein sequence ID" value="KAG0252552.1"/>
    <property type="molecule type" value="Genomic_DNA"/>
</dbReference>